<dbReference type="AlphaFoldDB" id="A0A834X9Z9"/>
<proteinExistence type="predicted"/>
<comment type="caution">
    <text evidence="2">The sequence shown here is derived from an EMBL/GenBank/DDBJ whole genome shotgun (WGS) entry which is preliminary data.</text>
</comment>
<keyword evidence="3" id="KW-1185">Reference proteome</keyword>
<reference evidence="2" key="1">
    <citation type="submission" date="2020-09" db="EMBL/GenBank/DDBJ databases">
        <title>Genome-Enabled Discovery of Anthraquinone Biosynthesis in Senna tora.</title>
        <authorList>
            <person name="Kang S.-H."/>
            <person name="Pandey R.P."/>
            <person name="Lee C.-M."/>
            <person name="Sim J.-S."/>
            <person name="Jeong J.-T."/>
            <person name="Choi B.-S."/>
            <person name="Jung M."/>
            <person name="Ginzburg D."/>
            <person name="Zhao K."/>
            <person name="Won S.Y."/>
            <person name="Oh T.-J."/>
            <person name="Yu Y."/>
            <person name="Kim N.-H."/>
            <person name="Lee O.R."/>
            <person name="Lee T.-H."/>
            <person name="Bashyal P."/>
            <person name="Kim T.-S."/>
            <person name="Lee W.-H."/>
            <person name="Kawkins C."/>
            <person name="Kim C.-K."/>
            <person name="Kim J.S."/>
            <person name="Ahn B.O."/>
            <person name="Rhee S.Y."/>
            <person name="Sohng J.K."/>
        </authorList>
    </citation>
    <scope>NUCLEOTIDE SEQUENCE</scope>
    <source>
        <tissue evidence="2">Leaf</tissue>
    </source>
</reference>
<evidence type="ECO:0000313" key="2">
    <source>
        <dbReference type="EMBL" id="KAF7840472.1"/>
    </source>
</evidence>
<dbReference type="EMBL" id="JAAIUW010000002">
    <property type="protein sequence ID" value="KAF7840472.1"/>
    <property type="molecule type" value="Genomic_DNA"/>
</dbReference>
<evidence type="ECO:0000313" key="3">
    <source>
        <dbReference type="Proteomes" id="UP000634136"/>
    </source>
</evidence>
<evidence type="ECO:0000256" key="1">
    <source>
        <dbReference type="SAM" id="MobiDB-lite"/>
    </source>
</evidence>
<protein>
    <submittedName>
        <fullName evidence="2">Uncharacterized protein</fullName>
    </submittedName>
</protein>
<dbReference type="Proteomes" id="UP000634136">
    <property type="component" value="Unassembled WGS sequence"/>
</dbReference>
<feature type="region of interest" description="Disordered" evidence="1">
    <location>
        <begin position="135"/>
        <end position="158"/>
    </location>
</feature>
<accession>A0A834X9Z9</accession>
<feature type="compositionally biased region" description="Basic and acidic residues" evidence="1">
    <location>
        <begin position="147"/>
        <end position="158"/>
    </location>
</feature>
<sequence>MTHWERKQSPLFSEQKILPENVGVFPENGERLRGNNFWIGIEKKVLDPTHIAVGSNSLGSIAEGVRRSRFIFLRLRKFEELESLVFERGHEVQWDAMVDELEEAEFLGGLDYEGLGVRVREVDFWDFGREEGGGGGGLAGFDEEEGVERRRIRENHHG</sequence>
<gene>
    <name evidence="2" type="ORF">G2W53_002770</name>
</gene>
<organism evidence="2 3">
    <name type="scientific">Senna tora</name>
    <dbReference type="NCBI Taxonomy" id="362788"/>
    <lineage>
        <taxon>Eukaryota</taxon>
        <taxon>Viridiplantae</taxon>
        <taxon>Streptophyta</taxon>
        <taxon>Embryophyta</taxon>
        <taxon>Tracheophyta</taxon>
        <taxon>Spermatophyta</taxon>
        <taxon>Magnoliopsida</taxon>
        <taxon>eudicotyledons</taxon>
        <taxon>Gunneridae</taxon>
        <taxon>Pentapetalae</taxon>
        <taxon>rosids</taxon>
        <taxon>fabids</taxon>
        <taxon>Fabales</taxon>
        <taxon>Fabaceae</taxon>
        <taxon>Caesalpinioideae</taxon>
        <taxon>Cassia clade</taxon>
        <taxon>Senna</taxon>
    </lineage>
</organism>
<name>A0A834X9Z9_9FABA</name>